<accession>A0A2W7MQ17</accession>
<sequence>MKNSISQIVIGGLCFISILYSCENNDEKNSSPVCEIIKPIDNDSIKVGDVLLIQVESNDEDGNISEVRFYIDDIGVSSSTIYPYKYNWDTKNETAGKHKIKVVAKDDKGAQATEEINTFILGGPTKANAGLDQYLSDGRTSTTLDANVPLAYQGKGKWSIIDGSGGKFENDTVANTTFTGIKCSQYTLEWTITSYSGDKSYDNVHVSFNRYPSYSNAGTDQVITNKTNTVLAANKPEIGFGVGKWSVYTGVGGNFNDITNPNTVFTGKSSTSYLLLWTISTECKSSIDTVKISFN</sequence>
<dbReference type="PROSITE" id="PS51257">
    <property type="entry name" value="PROKAR_LIPOPROTEIN"/>
    <property type="match status" value="1"/>
</dbReference>
<dbReference type="InterPro" id="IPR013783">
    <property type="entry name" value="Ig-like_fold"/>
</dbReference>
<comment type="caution">
    <text evidence="1">The sequence shown here is derived from an EMBL/GenBank/DDBJ whole genome shotgun (WGS) entry which is preliminary data.</text>
</comment>
<evidence type="ECO:0000313" key="2">
    <source>
        <dbReference type="Proteomes" id="UP000249239"/>
    </source>
</evidence>
<proteinExistence type="predicted"/>
<dbReference type="Pfam" id="PF17957">
    <property type="entry name" value="Big_7"/>
    <property type="match status" value="1"/>
</dbReference>
<reference evidence="1 2" key="1">
    <citation type="submission" date="2018-06" db="EMBL/GenBank/DDBJ databases">
        <title>Genomic Encyclopedia of Archaeal and Bacterial Type Strains, Phase II (KMG-II): from individual species to whole genera.</title>
        <authorList>
            <person name="Goeker M."/>
        </authorList>
    </citation>
    <scope>NUCLEOTIDE SEQUENCE [LARGE SCALE GENOMIC DNA]</scope>
    <source>
        <strain evidence="1 2">DSM 6779</strain>
    </source>
</reference>
<gene>
    <name evidence="1" type="ORF">LX69_03526</name>
</gene>
<dbReference type="AlphaFoldDB" id="A0A2W7MQ17"/>
<dbReference type="Proteomes" id="UP000249239">
    <property type="component" value="Unassembled WGS sequence"/>
</dbReference>
<evidence type="ECO:0000313" key="1">
    <source>
        <dbReference type="EMBL" id="PZX09673.1"/>
    </source>
</evidence>
<dbReference type="OrthoDB" id="9805760at2"/>
<protein>
    <submittedName>
        <fullName evidence="1">Uncharacterized protein</fullName>
    </submittedName>
</protein>
<dbReference type="EMBL" id="QKZK01000073">
    <property type="protein sequence ID" value="PZX09673.1"/>
    <property type="molecule type" value="Genomic_DNA"/>
</dbReference>
<keyword evidence="2" id="KW-1185">Reference proteome</keyword>
<dbReference type="RefSeq" id="WP_111447277.1">
    <property type="nucleotide sequence ID" value="NZ_QKZK01000073.1"/>
</dbReference>
<name>A0A2W7MQ17_9BACT</name>
<dbReference type="Gene3D" id="2.60.40.10">
    <property type="entry name" value="Immunoglobulins"/>
    <property type="match status" value="2"/>
</dbReference>
<organism evidence="1 2">
    <name type="scientific">Breznakibacter xylanolyticus</name>
    <dbReference type="NCBI Taxonomy" id="990"/>
    <lineage>
        <taxon>Bacteria</taxon>
        <taxon>Pseudomonadati</taxon>
        <taxon>Bacteroidota</taxon>
        <taxon>Bacteroidia</taxon>
        <taxon>Marinilabiliales</taxon>
        <taxon>Marinilabiliaceae</taxon>
        <taxon>Breznakibacter</taxon>
    </lineage>
</organism>